<protein>
    <submittedName>
        <fullName evidence="2">Uncharacterized protein</fullName>
    </submittedName>
</protein>
<proteinExistence type="predicted"/>
<evidence type="ECO:0000256" key="1">
    <source>
        <dbReference type="SAM" id="MobiDB-lite"/>
    </source>
</evidence>
<name>A0A0C9WEH0_9AGAM</name>
<dbReference type="AlphaFoldDB" id="A0A0C9WEH0"/>
<feature type="region of interest" description="Disordered" evidence="1">
    <location>
        <begin position="75"/>
        <end position="104"/>
    </location>
</feature>
<feature type="region of interest" description="Disordered" evidence="1">
    <location>
        <begin position="1"/>
        <end position="29"/>
    </location>
</feature>
<feature type="compositionally biased region" description="Low complexity" evidence="1">
    <location>
        <begin position="410"/>
        <end position="424"/>
    </location>
</feature>
<gene>
    <name evidence="2" type="ORF">HYDPIDRAFT_40602</name>
</gene>
<feature type="compositionally biased region" description="Basic and acidic residues" evidence="1">
    <location>
        <begin position="508"/>
        <end position="517"/>
    </location>
</feature>
<feature type="region of interest" description="Disordered" evidence="1">
    <location>
        <begin position="445"/>
        <end position="609"/>
    </location>
</feature>
<feature type="compositionally biased region" description="Basic and acidic residues" evidence="1">
    <location>
        <begin position="84"/>
        <end position="98"/>
    </location>
</feature>
<accession>A0A0C9WEH0</accession>
<evidence type="ECO:0000313" key="2">
    <source>
        <dbReference type="EMBL" id="KIJ63931.1"/>
    </source>
</evidence>
<feature type="region of interest" description="Disordered" evidence="1">
    <location>
        <begin position="387"/>
        <end position="429"/>
    </location>
</feature>
<organism evidence="2 3">
    <name type="scientific">Hydnomerulius pinastri MD-312</name>
    <dbReference type="NCBI Taxonomy" id="994086"/>
    <lineage>
        <taxon>Eukaryota</taxon>
        <taxon>Fungi</taxon>
        <taxon>Dikarya</taxon>
        <taxon>Basidiomycota</taxon>
        <taxon>Agaricomycotina</taxon>
        <taxon>Agaricomycetes</taxon>
        <taxon>Agaricomycetidae</taxon>
        <taxon>Boletales</taxon>
        <taxon>Boletales incertae sedis</taxon>
        <taxon>Leucogyrophana</taxon>
    </lineage>
</organism>
<sequence>MAKGDGKDGKQRPCSRFIPGGGKKGTRCQTCQHKEGYHPATAGGDEVKLSPSPPVQSHALTVHSILNQYSQVQRLQPKTTTQTAHEEAAAGFRKREDGTAESGSARRMITRFSSKSAGAAKLTMAGPGLPRGIGTAKQEKAVKIGSLLMIPDGLDEDGTLIGDRKPSKSTLEHFVQYGLLVREDEGKDLEFLVSWNMDAIDIWLRRLLPKPFQWLDARCGLPLAGEYHWVLLGSDRQRYFVVSRTTTTGKDLDQAKGTTGRKYTTHSVVIAPRRLIPRSAYTDWDNAIARAKAGDVEDEDLGDDLSDNHQARRQQHLKDDIEGLSMLRPASENHAINSVPGRMSTRAATRKAKSILATTSTHNKPDIANRFAESDSDMDLDVEFQLSPSNHHATITQDRKGKGKGKARAVRASSDSPTQRSSSDSESDVEILEGNHMTIARSHIQKSTAQPSIPLFNPDSGSDDGNFFSKLKAREDEEREQGQLDFGFSSGSTAVAETQSAPVSHAMTDLDSREYQPSKRRASVAFEDSMTTEGQHPKRSRQNAEGVQPPSPIAFGSQAPAESISDEAGMSLAPVPTTPGLSYSSSRLPENASTQGPVPALINEEDQSTDRISVPIIPYPHRRASAFKPAAKPLRNPWA</sequence>
<feature type="region of interest" description="Disordered" evidence="1">
    <location>
        <begin position="332"/>
        <end position="361"/>
    </location>
</feature>
<feature type="compositionally biased region" description="Basic and acidic residues" evidence="1">
    <location>
        <begin position="472"/>
        <end position="482"/>
    </location>
</feature>
<feature type="compositionally biased region" description="Polar residues" evidence="1">
    <location>
        <begin position="387"/>
        <end position="396"/>
    </location>
</feature>
<keyword evidence="3" id="KW-1185">Reference proteome</keyword>
<reference evidence="2 3" key="1">
    <citation type="submission" date="2014-04" db="EMBL/GenBank/DDBJ databases">
        <title>Evolutionary Origins and Diversification of the Mycorrhizal Mutualists.</title>
        <authorList>
            <consortium name="DOE Joint Genome Institute"/>
            <consortium name="Mycorrhizal Genomics Consortium"/>
            <person name="Kohler A."/>
            <person name="Kuo A."/>
            <person name="Nagy L.G."/>
            <person name="Floudas D."/>
            <person name="Copeland A."/>
            <person name="Barry K.W."/>
            <person name="Cichocki N."/>
            <person name="Veneault-Fourrey C."/>
            <person name="LaButti K."/>
            <person name="Lindquist E.A."/>
            <person name="Lipzen A."/>
            <person name="Lundell T."/>
            <person name="Morin E."/>
            <person name="Murat C."/>
            <person name="Riley R."/>
            <person name="Ohm R."/>
            <person name="Sun H."/>
            <person name="Tunlid A."/>
            <person name="Henrissat B."/>
            <person name="Grigoriev I.V."/>
            <person name="Hibbett D.S."/>
            <person name="Martin F."/>
        </authorList>
    </citation>
    <scope>NUCLEOTIDE SEQUENCE [LARGE SCALE GENOMIC DNA]</scope>
    <source>
        <strain evidence="2 3">MD-312</strain>
    </source>
</reference>
<dbReference type="OrthoDB" id="2682934at2759"/>
<feature type="compositionally biased region" description="Basic and acidic residues" evidence="1">
    <location>
        <begin position="1"/>
        <end position="11"/>
    </location>
</feature>
<dbReference type="HOGENOM" id="CLU_436854_0_0_1"/>
<dbReference type="EMBL" id="KN839848">
    <property type="protein sequence ID" value="KIJ63931.1"/>
    <property type="molecule type" value="Genomic_DNA"/>
</dbReference>
<evidence type="ECO:0000313" key="3">
    <source>
        <dbReference type="Proteomes" id="UP000053820"/>
    </source>
</evidence>
<feature type="compositionally biased region" description="Polar residues" evidence="1">
    <location>
        <begin position="579"/>
        <end position="596"/>
    </location>
</feature>
<dbReference type="Proteomes" id="UP000053820">
    <property type="component" value="Unassembled WGS sequence"/>
</dbReference>
<feature type="compositionally biased region" description="Polar residues" evidence="1">
    <location>
        <begin position="489"/>
        <end position="502"/>
    </location>
</feature>